<gene>
    <name evidence="1" type="ORF">CEQ51_01965</name>
</gene>
<evidence type="ECO:0000313" key="1">
    <source>
        <dbReference type="EMBL" id="AXA58886.1"/>
    </source>
</evidence>
<dbReference type="AlphaFoldDB" id="A0A176NT83"/>
<dbReference type="GeneID" id="301220167"/>
<keyword evidence="2" id="KW-1185">Reference proteome</keyword>
<protein>
    <submittedName>
        <fullName evidence="1">Uncharacterized protein</fullName>
    </submittedName>
</protein>
<dbReference type="Proteomes" id="UP000251666">
    <property type="component" value="Chromosome"/>
</dbReference>
<sequence length="146" mass="16166">MNSAASKSSLATTDVNFTASLEDGSSFRASVTELKSSVTPGRGDIWMVIATEWVNGRPRTFTITFSKERKDATNEPVTDQDQHATVHFNNYQDPLHPTLQKARSGTITYRFNRANLNFSGTFQVTMDKADGTGRYQCVGEFDTALD</sequence>
<dbReference type="OrthoDB" id="6870878at2"/>
<dbReference type="RefSeq" id="WP_053122907.1">
    <property type="nucleotide sequence ID" value="NZ_CP022201.1"/>
</dbReference>
<dbReference type="EMBL" id="CP022202">
    <property type="protein sequence ID" value="AXA58886.1"/>
    <property type="molecule type" value="Genomic_DNA"/>
</dbReference>
<name>A0A176NT83_9PSED</name>
<organism evidence="1 2">
    <name type="scientific">Pseudomonas thivervalensis</name>
    <dbReference type="NCBI Taxonomy" id="86265"/>
    <lineage>
        <taxon>Bacteria</taxon>
        <taxon>Pseudomonadati</taxon>
        <taxon>Pseudomonadota</taxon>
        <taxon>Gammaproteobacteria</taxon>
        <taxon>Pseudomonadales</taxon>
        <taxon>Pseudomonadaceae</taxon>
        <taxon>Pseudomonas</taxon>
    </lineage>
</organism>
<proteinExistence type="predicted"/>
<dbReference type="KEGG" id="pthv:CE140_01965"/>
<reference evidence="2" key="1">
    <citation type="journal article" date="2021" name="Front. Microbiol.">
        <title>Genomic Analysis of the 1-Aminocyclopropane-1-Carboxylate Deaminase-Producing Pseudomonas thivervalensis SC5 Reveals Its Multifaceted Roles in Soil and in Beneficial Interactions With Plants.</title>
        <authorList>
            <person name="Nascimento F.X."/>
            <person name="Uron P."/>
            <person name="Glick B.R."/>
            <person name="Giachini A."/>
            <person name="Rossi M.J."/>
        </authorList>
    </citation>
    <scope>NUCLEOTIDE SEQUENCE [LARGE SCALE GENOMIC DNA]</scope>
    <source>
        <strain evidence="2">PLM3</strain>
    </source>
</reference>
<accession>A0A176NT83</accession>
<evidence type="ECO:0000313" key="2">
    <source>
        <dbReference type="Proteomes" id="UP000251666"/>
    </source>
</evidence>